<feature type="binding site" evidence="13">
    <location>
        <position position="121"/>
    </location>
    <ligand>
        <name>Mg(2+)</name>
        <dbReference type="ChEBI" id="CHEBI:18420"/>
    </ligand>
</feature>
<feature type="binding site" evidence="12">
    <location>
        <position position="119"/>
    </location>
    <ligand>
        <name>CoA</name>
        <dbReference type="ChEBI" id="CHEBI:57287"/>
    </ligand>
</feature>
<dbReference type="InterPro" id="IPR008278">
    <property type="entry name" value="4-PPantetheinyl_Trfase_dom"/>
</dbReference>
<dbReference type="Proteomes" id="UP000824927">
    <property type="component" value="Unassembled WGS sequence"/>
</dbReference>
<evidence type="ECO:0000256" key="3">
    <source>
        <dbReference type="ARBA" id="ARBA00008342"/>
    </source>
</evidence>
<comment type="pathway">
    <text evidence="2">Siderophore biosynthesis; enterobactin biosynthesis.</text>
</comment>
<evidence type="ECO:0000256" key="8">
    <source>
        <dbReference type="ARBA" id="ARBA00029894"/>
    </source>
</evidence>
<evidence type="ECO:0000256" key="4">
    <source>
        <dbReference type="ARBA" id="ARBA00011503"/>
    </source>
</evidence>
<dbReference type="PANTHER" id="PTHR38096:SF1">
    <property type="entry name" value="ENTEROBACTIN SYNTHASE COMPONENT D"/>
    <property type="match status" value="1"/>
</dbReference>
<evidence type="ECO:0000256" key="11">
    <source>
        <dbReference type="ARBA" id="ARBA00049191"/>
    </source>
</evidence>
<dbReference type="EMBL" id="JAHVKP010000001">
    <property type="protein sequence ID" value="MBY6218107.1"/>
    <property type="molecule type" value="Genomic_DNA"/>
</dbReference>
<feature type="binding site" evidence="12">
    <location>
        <position position="61"/>
    </location>
    <ligand>
        <name>CoA</name>
        <dbReference type="ChEBI" id="CHEBI:57287"/>
    </ligand>
</feature>
<evidence type="ECO:0000256" key="5">
    <source>
        <dbReference type="ARBA" id="ARBA00019087"/>
    </source>
</evidence>
<evidence type="ECO:0000256" key="12">
    <source>
        <dbReference type="PIRSR" id="PIRSR603542-1"/>
    </source>
</evidence>
<dbReference type="InterPro" id="IPR037143">
    <property type="entry name" value="4-PPantetheinyl_Trfase_dom_sf"/>
</dbReference>
<feature type="binding site" evidence="13">
    <location>
        <position position="119"/>
    </location>
    <ligand>
        <name>Mg(2+)</name>
        <dbReference type="ChEBI" id="CHEBI:18420"/>
    </ligand>
</feature>
<evidence type="ECO:0000256" key="13">
    <source>
        <dbReference type="PIRSR" id="PIRSR603542-2"/>
    </source>
</evidence>
<dbReference type="PRINTS" id="PR01399">
    <property type="entry name" value="ENTSNTHTASED"/>
</dbReference>
<feature type="binding site" evidence="12">
    <location>
        <position position="177"/>
    </location>
    <ligand>
        <name>CoA</name>
        <dbReference type="ChEBI" id="CHEBI:57287"/>
    </ligand>
</feature>
<comment type="similarity">
    <text evidence="3">Belongs to the P-Pant transferase superfamily. EntD family.</text>
</comment>
<keyword evidence="13" id="KW-0460">Magnesium</keyword>
<dbReference type="GO" id="GO:0005886">
    <property type="term" value="C:plasma membrane"/>
    <property type="evidence" value="ECO:0007669"/>
    <property type="project" value="TreeGrafter"/>
</dbReference>
<dbReference type="GO" id="GO:0008897">
    <property type="term" value="F:holo-[acyl-carrier-protein] synthase activity"/>
    <property type="evidence" value="ECO:0007669"/>
    <property type="project" value="InterPro"/>
</dbReference>
<keyword evidence="7" id="KW-0259">Enterobactin biosynthesis</keyword>
<feature type="binding site" evidence="12">
    <location>
        <position position="53"/>
    </location>
    <ligand>
        <name>CoA</name>
        <dbReference type="ChEBI" id="CHEBI:57287"/>
    </ligand>
</feature>
<dbReference type="AlphaFoldDB" id="A0A9Q3XCJ4"/>
<dbReference type="InterPro" id="IPR041354">
    <property type="entry name" value="4PPT_N"/>
</dbReference>
<gene>
    <name evidence="16" type="ORF">KUV31_07090</name>
</gene>
<feature type="domain" description="4'-phosphopantetheinyl transferase" evidence="14">
    <location>
        <begin position="115"/>
        <end position="207"/>
    </location>
</feature>
<evidence type="ECO:0000313" key="17">
    <source>
        <dbReference type="Proteomes" id="UP000824927"/>
    </source>
</evidence>
<proteinExistence type="inferred from homology"/>
<organism evidence="16 17">
    <name type="scientific">Qipengyuania aquimaris</name>
    <dbReference type="NCBI Taxonomy" id="255984"/>
    <lineage>
        <taxon>Bacteria</taxon>
        <taxon>Pseudomonadati</taxon>
        <taxon>Pseudomonadota</taxon>
        <taxon>Alphaproteobacteria</taxon>
        <taxon>Sphingomonadales</taxon>
        <taxon>Erythrobacteraceae</taxon>
        <taxon>Qipengyuania</taxon>
    </lineage>
</organism>
<evidence type="ECO:0000256" key="6">
    <source>
        <dbReference type="ARBA" id="ARBA00022679"/>
    </source>
</evidence>
<comment type="catalytic activity">
    <reaction evidence="11">
        <text>apo-[peptidyl-carrier protein] + CoA = holo-[peptidyl-carrier protein] + adenosine 3',5'-bisphosphate + H(+)</text>
        <dbReference type="Rhea" id="RHEA:46228"/>
        <dbReference type="Rhea" id="RHEA-COMP:11479"/>
        <dbReference type="Rhea" id="RHEA-COMP:11480"/>
        <dbReference type="ChEBI" id="CHEBI:15378"/>
        <dbReference type="ChEBI" id="CHEBI:29999"/>
        <dbReference type="ChEBI" id="CHEBI:57287"/>
        <dbReference type="ChEBI" id="CHEBI:58343"/>
        <dbReference type="ChEBI" id="CHEBI:64479"/>
    </reaction>
</comment>
<feature type="binding site" evidence="13">
    <location>
        <position position="120"/>
    </location>
    <ligand>
        <name>Mg(2+)</name>
        <dbReference type="ChEBI" id="CHEBI:18420"/>
    </ligand>
</feature>
<comment type="caution">
    <text evidence="16">The sequence shown here is derived from an EMBL/GenBank/DDBJ whole genome shotgun (WGS) entry which is preliminary data.</text>
</comment>
<dbReference type="GO" id="GO:0009366">
    <property type="term" value="C:enterobactin synthetase complex"/>
    <property type="evidence" value="ECO:0007669"/>
    <property type="project" value="InterPro"/>
</dbReference>
<comment type="cofactor">
    <cofactor evidence="13">
        <name>Mg(2+)</name>
        <dbReference type="ChEBI" id="CHEBI:18420"/>
    </cofactor>
</comment>
<sequence>MIGSTAQLGGLARAARSLLGPGVSVGFGLPAEGDAAELFPAELACTTAMVFRRRNEFAAGRAAVRMAAMADGTKPFAVPMGVDRAPVWPAGIVGSIAHTSDVCLAAISRSKRYAAIGIDIEHCAALPPDIAVEVVHGGDGLELESGPAPLPKHYGVAVFSAKEAVYKCQFPLTETILDFDALSIGFMPQSHRFVARFEERVGSFRAGDKLDGGYAFVGDHVLTVASIPRERWEKMTSCEVQAAHG</sequence>
<feature type="domain" description="4'-phosphopantetheinyl transferase N-terminal" evidence="15">
    <location>
        <begin position="47"/>
        <end position="108"/>
    </location>
</feature>
<comment type="catalytic activity">
    <reaction evidence="10">
        <text>apo-[aryl-carrier protein] + CoA = holo-[aryl-carrier protein] + adenosine 3',5'-bisphosphate + H(+)</text>
        <dbReference type="Rhea" id="RHEA:48404"/>
        <dbReference type="Rhea" id="RHEA-COMP:15903"/>
        <dbReference type="Rhea" id="RHEA-COMP:17557"/>
        <dbReference type="ChEBI" id="CHEBI:15378"/>
        <dbReference type="ChEBI" id="CHEBI:29999"/>
        <dbReference type="ChEBI" id="CHEBI:57287"/>
        <dbReference type="ChEBI" id="CHEBI:58343"/>
        <dbReference type="ChEBI" id="CHEBI:64479"/>
    </reaction>
</comment>
<keyword evidence="6 16" id="KW-0808">Transferase</keyword>
<dbReference type="SUPFAM" id="SSF56214">
    <property type="entry name" value="4'-phosphopantetheinyl transferase"/>
    <property type="match status" value="1"/>
</dbReference>
<comment type="function">
    <text evidence="1">Involved in the biosynthesis of the siderophore enterobactin (enterochelin), which is a macrocyclic trimeric lactone of N-(2,3-dihydroxybenzoyl)-serine. The serine trilactone serves as a scaffolding for the three catechol functionalities that provide hexadentate coordination for the tightly ligated iron(2+) atoms. Plays an essential role in the assembly of the enterobactin by catalyzing the transfer of the 4'-phosphopantetheine (Ppant) moiety from coenzyme A to the apo-domains of both EntB (ArCP domain) and EntF (PCP domain) to yield their holo-forms which make them competent for the activation of 2,3-dihydroxybenzoate (DHB) and L-serine, respectively.</text>
</comment>
<dbReference type="Pfam" id="PF01648">
    <property type="entry name" value="ACPS"/>
    <property type="match status" value="1"/>
</dbReference>
<evidence type="ECO:0000256" key="9">
    <source>
        <dbReference type="ARBA" id="ARBA00031996"/>
    </source>
</evidence>
<evidence type="ECO:0000256" key="7">
    <source>
        <dbReference type="ARBA" id="ARBA00023191"/>
    </source>
</evidence>
<protein>
    <recommendedName>
        <fullName evidence="5">Enterobactin synthase component D</fullName>
    </recommendedName>
    <alternativeName>
        <fullName evidence="8">4'-phosphopantetheinyl transferase EntD</fullName>
    </alternativeName>
    <alternativeName>
        <fullName evidence="9">Enterochelin synthase D</fullName>
    </alternativeName>
</protein>
<evidence type="ECO:0000259" key="15">
    <source>
        <dbReference type="Pfam" id="PF17837"/>
    </source>
</evidence>
<evidence type="ECO:0000256" key="10">
    <source>
        <dbReference type="ARBA" id="ARBA00049176"/>
    </source>
</evidence>
<feature type="binding site" evidence="12">
    <location>
        <position position="167"/>
    </location>
    <ligand>
        <name>CoA</name>
        <dbReference type="ChEBI" id="CHEBI:57287"/>
    </ligand>
</feature>
<dbReference type="PANTHER" id="PTHR38096">
    <property type="entry name" value="ENTEROBACTIN SYNTHASE COMPONENT D"/>
    <property type="match status" value="1"/>
</dbReference>
<comment type="subunit">
    <text evidence="4">EntB, EntD, EntE, and EntF form a multienzyme complex called enterobactin synthase.</text>
</comment>
<evidence type="ECO:0000313" key="16">
    <source>
        <dbReference type="EMBL" id="MBY6218107.1"/>
    </source>
</evidence>
<name>A0A9Q3XCJ4_9SPHN</name>
<dbReference type="InterPro" id="IPR003542">
    <property type="entry name" value="Enbac_synth_compD-like"/>
</dbReference>
<evidence type="ECO:0000256" key="2">
    <source>
        <dbReference type="ARBA" id="ARBA00004993"/>
    </source>
</evidence>
<evidence type="ECO:0000259" key="14">
    <source>
        <dbReference type="Pfam" id="PF01648"/>
    </source>
</evidence>
<dbReference type="GO" id="GO:0000287">
    <property type="term" value="F:magnesium ion binding"/>
    <property type="evidence" value="ECO:0007669"/>
    <property type="project" value="InterPro"/>
</dbReference>
<dbReference type="Pfam" id="PF17837">
    <property type="entry name" value="4PPT_N"/>
    <property type="match status" value="1"/>
</dbReference>
<accession>A0A9Q3XCJ4</accession>
<feature type="binding site" evidence="12">
    <location>
        <position position="163"/>
    </location>
    <ligand>
        <name>CoA</name>
        <dbReference type="ChEBI" id="CHEBI:57287"/>
    </ligand>
</feature>
<dbReference type="GO" id="GO:0009239">
    <property type="term" value="P:enterobactin biosynthetic process"/>
    <property type="evidence" value="ECO:0007669"/>
    <property type="project" value="UniProtKB-KW"/>
</dbReference>
<keyword evidence="13" id="KW-0479">Metal-binding</keyword>
<evidence type="ECO:0000256" key="1">
    <source>
        <dbReference type="ARBA" id="ARBA00003937"/>
    </source>
</evidence>
<reference evidence="16" key="1">
    <citation type="submission" date="2021-06" db="EMBL/GenBank/DDBJ databases">
        <title>50 bacteria genomes isolated from Dapeng, Shenzhen, China.</title>
        <authorList>
            <person name="Zheng W."/>
            <person name="Yu S."/>
            <person name="Huang Y."/>
        </authorList>
    </citation>
    <scope>NUCLEOTIDE SEQUENCE</scope>
    <source>
        <strain evidence="16">DP4N28-2</strain>
    </source>
</reference>